<feature type="region of interest" description="Disordered" evidence="1">
    <location>
        <begin position="1"/>
        <end position="27"/>
    </location>
</feature>
<dbReference type="SUPFAM" id="SSF54695">
    <property type="entry name" value="POZ domain"/>
    <property type="match status" value="1"/>
</dbReference>
<feature type="domain" description="BTB" evidence="2">
    <location>
        <begin position="580"/>
        <end position="646"/>
    </location>
</feature>
<proteinExistence type="predicted"/>
<evidence type="ECO:0000313" key="6">
    <source>
        <dbReference type="EMBL" id="CAF3555352.1"/>
    </source>
</evidence>
<dbReference type="Proteomes" id="UP000677228">
    <property type="component" value="Unassembled WGS sequence"/>
</dbReference>
<evidence type="ECO:0000259" key="2">
    <source>
        <dbReference type="PROSITE" id="PS50097"/>
    </source>
</evidence>
<dbReference type="OrthoDB" id="10020303at2759"/>
<evidence type="ECO:0000256" key="1">
    <source>
        <dbReference type="SAM" id="MobiDB-lite"/>
    </source>
</evidence>
<organism evidence="3 7">
    <name type="scientific">Didymodactylos carnosus</name>
    <dbReference type="NCBI Taxonomy" id="1234261"/>
    <lineage>
        <taxon>Eukaryota</taxon>
        <taxon>Metazoa</taxon>
        <taxon>Spiralia</taxon>
        <taxon>Gnathifera</taxon>
        <taxon>Rotifera</taxon>
        <taxon>Eurotatoria</taxon>
        <taxon>Bdelloidea</taxon>
        <taxon>Philodinida</taxon>
        <taxon>Philodinidae</taxon>
        <taxon>Didymodactylos</taxon>
    </lineage>
</organism>
<dbReference type="Pfam" id="PF00651">
    <property type="entry name" value="BTB"/>
    <property type="match status" value="1"/>
</dbReference>
<dbReference type="Proteomes" id="UP000681722">
    <property type="component" value="Unassembled WGS sequence"/>
</dbReference>
<dbReference type="EMBL" id="CAJOBC010000212">
    <property type="protein sequence ID" value="CAF3555350.1"/>
    <property type="molecule type" value="Genomic_DNA"/>
</dbReference>
<evidence type="ECO:0000313" key="4">
    <source>
        <dbReference type="EMBL" id="CAF0774266.1"/>
    </source>
</evidence>
<sequence>MSNSWKTTPTSTTSSPSNSIHSQIKTDTSSSLYKIEHQTIIHRWFLPDIRALYDKPRGQYLQSSTFGCTGEDGPIEWAIRFYPIYTLKKHHQHRSEHPKTLSNTDKNNNVSSSRNRQQQENLIYVKNNADSRPYFNRNHSNRHRLTLSEKPTIDNKRSMLDNSIRKCLTHLPFKRQLSSETCLFRPIIAGNRKQSSNFIQYTFSPLYRYISDILQQHDVSVFHNNNALSEGAPSKTLSSSILNNTIGIDGEPTSSTLCHSNGVLLNVLQRIMNSNQNKFPVNTAASQDKFHLDQLFQLILSSSENTNLVQIANNNDNYQQHEQKSGSKTINEITHHQPSRQRTNILNPHTLKQLPGGSVSSASDNSSIDELCTFEIMCVNDSSQTLFETIYQVFSVSDDGYLSLLLMEGRQQVHFERALIHIPRDTVFSVDSNNILFSVKLIVYEWSTTVDHWQLNQQEPLASCPYHSKLLQDSIVDDELKNIANIEHLSTNVHSHPIQFHAKNNSPFNNSKHQQLTGLVQLYRSMGRTIHHDDFVEAETRTKRSSSNDDCCINNDAKRRCPEPGSGEAFWFMCQRNLFTDISIRASCGRLFHAHRIILYSSCEKLAEIIGNDNHDMLVIEIQNLNGVLLEKVLKFIYTGKVEIFIGGFNLDEANQLIIAADAFNLVTMKSIISKRCMNHITQRNCLELLQLADNKNMKSLKGRVLGFLCNQFPQVHTFF</sequence>
<dbReference type="InterPro" id="IPR000210">
    <property type="entry name" value="BTB/POZ_dom"/>
</dbReference>
<dbReference type="CDD" id="cd18186">
    <property type="entry name" value="BTB_POZ_ZBTB_KLHL-like"/>
    <property type="match status" value="1"/>
</dbReference>
<accession>A0A813QWU2</accession>
<keyword evidence="7" id="KW-1185">Reference proteome</keyword>
<dbReference type="Gene3D" id="3.30.710.10">
    <property type="entry name" value="Potassium Channel Kv1.1, Chain A"/>
    <property type="match status" value="1"/>
</dbReference>
<dbReference type="SMART" id="SM00225">
    <property type="entry name" value="BTB"/>
    <property type="match status" value="1"/>
</dbReference>
<protein>
    <recommendedName>
        <fullName evidence="2">BTB domain-containing protein</fullName>
    </recommendedName>
</protein>
<feature type="region of interest" description="Disordered" evidence="1">
    <location>
        <begin position="93"/>
        <end position="121"/>
    </location>
</feature>
<dbReference type="Proteomes" id="UP000682733">
    <property type="component" value="Unassembled WGS sequence"/>
</dbReference>
<dbReference type="PROSITE" id="PS50097">
    <property type="entry name" value="BTB"/>
    <property type="match status" value="1"/>
</dbReference>
<dbReference type="InterPro" id="IPR011333">
    <property type="entry name" value="SKP1/BTB/POZ_sf"/>
</dbReference>
<gene>
    <name evidence="3" type="ORF">GPM918_LOCUS2036</name>
    <name evidence="4" type="ORF">OVA965_LOCUS3254</name>
    <name evidence="5" type="ORF">SRO942_LOCUS2036</name>
    <name evidence="6" type="ORF">TMI583_LOCUS3253</name>
</gene>
<dbReference type="Proteomes" id="UP000663829">
    <property type="component" value="Unassembled WGS sequence"/>
</dbReference>
<dbReference type="EMBL" id="CAJOBA010000767">
    <property type="protein sequence ID" value="CAF3555352.1"/>
    <property type="molecule type" value="Genomic_DNA"/>
</dbReference>
<dbReference type="PANTHER" id="PTHR45632">
    <property type="entry name" value="LD33804P"/>
    <property type="match status" value="1"/>
</dbReference>
<evidence type="ECO:0000313" key="3">
    <source>
        <dbReference type="EMBL" id="CAF0773044.1"/>
    </source>
</evidence>
<dbReference type="CDD" id="cd14733">
    <property type="entry name" value="BACK"/>
    <property type="match status" value="1"/>
</dbReference>
<feature type="compositionally biased region" description="Low complexity" evidence="1">
    <location>
        <begin position="1"/>
        <end position="19"/>
    </location>
</feature>
<reference evidence="3" key="1">
    <citation type="submission" date="2021-02" db="EMBL/GenBank/DDBJ databases">
        <authorList>
            <person name="Nowell W R."/>
        </authorList>
    </citation>
    <scope>NUCLEOTIDE SEQUENCE</scope>
</reference>
<comment type="caution">
    <text evidence="3">The sequence shown here is derived from an EMBL/GenBank/DDBJ whole genome shotgun (WGS) entry which is preliminary data.</text>
</comment>
<dbReference type="EMBL" id="CAJNOK010000767">
    <property type="protein sequence ID" value="CAF0774266.1"/>
    <property type="molecule type" value="Genomic_DNA"/>
</dbReference>
<name>A0A813QWU2_9BILA</name>
<evidence type="ECO:0000313" key="5">
    <source>
        <dbReference type="EMBL" id="CAF3555350.1"/>
    </source>
</evidence>
<dbReference type="EMBL" id="CAJNOQ010000212">
    <property type="protein sequence ID" value="CAF0773044.1"/>
    <property type="molecule type" value="Genomic_DNA"/>
</dbReference>
<evidence type="ECO:0000313" key="7">
    <source>
        <dbReference type="Proteomes" id="UP000663829"/>
    </source>
</evidence>
<feature type="compositionally biased region" description="Low complexity" evidence="1">
    <location>
        <begin position="107"/>
        <end position="121"/>
    </location>
</feature>
<dbReference type="AlphaFoldDB" id="A0A813QWU2"/>